<feature type="transmembrane region" description="Helical" evidence="2">
    <location>
        <begin position="24"/>
        <end position="45"/>
    </location>
</feature>
<dbReference type="InterPro" id="IPR018704">
    <property type="entry name" value="SecYEG/CpoB_TPR"/>
</dbReference>
<dbReference type="EMBL" id="JAIVFP010000001">
    <property type="protein sequence ID" value="MCI4683576.1"/>
    <property type="molecule type" value="Genomic_DNA"/>
</dbReference>
<feature type="domain" description="Ancillary SecYEG translocon subunit/Cell division coordinator CpoB TPR" evidence="3">
    <location>
        <begin position="18"/>
        <end position="183"/>
    </location>
</feature>
<reference evidence="4" key="1">
    <citation type="journal article" date="2022" name="ISME J.">
        <title>Identification of active gaseous-alkane degraders at natural gas seeps.</title>
        <authorList>
            <person name="Farhan Ul Haque M."/>
            <person name="Hernandez M."/>
            <person name="Crombie A.T."/>
            <person name="Murrell J.C."/>
        </authorList>
    </citation>
    <scope>NUCLEOTIDE SEQUENCE</scope>
    <source>
        <strain evidence="4">PC2</strain>
    </source>
</reference>
<dbReference type="Proteomes" id="UP001139104">
    <property type="component" value="Unassembled WGS sequence"/>
</dbReference>
<sequence>MADIFREIEEDVRVDQLKRLWSKYSIVVVALAVAIVVGTAISVFIQHQKQMRDEKAGAAFDAAQALGDANKPEAAATAFDDIVRTAPRGYQALARLRAAEERAGIDRDAAVKGFDAIAADPAYDKLLRDVARLRAGMLRVDVADSAELDGRFGALLDTPFRHTAREMLGLAALKRGDFETAGKWFDQIVVDPAAPENLRQQVNAFLSLVRGGGKFTPPPAPKPATKPAAPAPTK</sequence>
<keyword evidence="2" id="KW-0812">Transmembrane</keyword>
<feature type="compositionally biased region" description="Pro residues" evidence="1">
    <location>
        <begin position="216"/>
        <end position="234"/>
    </location>
</feature>
<proteinExistence type="predicted"/>
<evidence type="ECO:0000313" key="5">
    <source>
        <dbReference type="Proteomes" id="UP001139104"/>
    </source>
</evidence>
<evidence type="ECO:0000313" key="4">
    <source>
        <dbReference type="EMBL" id="MCI4683576.1"/>
    </source>
</evidence>
<accession>A0ABS9Z7K0</accession>
<feature type="region of interest" description="Disordered" evidence="1">
    <location>
        <begin position="213"/>
        <end position="234"/>
    </location>
</feature>
<dbReference type="RefSeq" id="WP_243067521.1">
    <property type="nucleotide sequence ID" value="NZ_JAIVFK010000009.1"/>
</dbReference>
<evidence type="ECO:0000256" key="2">
    <source>
        <dbReference type="SAM" id="Phobius"/>
    </source>
</evidence>
<organism evidence="4 5">
    <name type="scientific">Candidatus Rhodoblastus alkanivorans</name>
    <dbReference type="NCBI Taxonomy" id="2954117"/>
    <lineage>
        <taxon>Bacteria</taxon>
        <taxon>Pseudomonadati</taxon>
        <taxon>Pseudomonadota</taxon>
        <taxon>Alphaproteobacteria</taxon>
        <taxon>Hyphomicrobiales</taxon>
        <taxon>Rhodoblastaceae</taxon>
        <taxon>Rhodoblastus</taxon>
    </lineage>
</organism>
<protein>
    <submittedName>
        <fullName evidence="4">Tetratricopeptide repeat protein</fullName>
    </submittedName>
</protein>
<dbReference type="Pfam" id="PF09976">
    <property type="entry name" value="TPR_21"/>
    <property type="match status" value="1"/>
</dbReference>
<keyword evidence="2" id="KW-1133">Transmembrane helix</keyword>
<keyword evidence="2" id="KW-0472">Membrane</keyword>
<comment type="caution">
    <text evidence="4">The sequence shown here is derived from an EMBL/GenBank/DDBJ whole genome shotgun (WGS) entry which is preliminary data.</text>
</comment>
<gene>
    <name evidence="4" type="ORF">K2U94_12500</name>
</gene>
<evidence type="ECO:0000256" key="1">
    <source>
        <dbReference type="SAM" id="MobiDB-lite"/>
    </source>
</evidence>
<evidence type="ECO:0000259" key="3">
    <source>
        <dbReference type="Pfam" id="PF09976"/>
    </source>
</evidence>
<keyword evidence="5" id="KW-1185">Reference proteome</keyword>
<name>A0ABS9Z7K0_9HYPH</name>